<evidence type="ECO:0000313" key="1">
    <source>
        <dbReference type="EMBL" id="JAD79951.1"/>
    </source>
</evidence>
<accession>A0A0A9CWH7</accession>
<proteinExistence type="predicted"/>
<name>A0A0A9CWH7_ARUDO</name>
<reference evidence="1" key="1">
    <citation type="submission" date="2014-09" db="EMBL/GenBank/DDBJ databases">
        <authorList>
            <person name="Magalhaes I.L.F."/>
            <person name="Oliveira U."/>
            <person name="Santos F.R."/>
            <person name="Vidigal T.H.D.A."/>
            <person name="Brescovit A.D."/>
            <person name="Santos A.J."/>
        </authorList>
    </citation>
    <scope>NUCLEOTIDE SEQUENCE</scope>
    <source>
        <tissue evidence="1">Shoot tissue taken approximately 20 cm above the soil surface</tissue>
    </source>
</reference>
<organism evidence="1">
    <name type="scientific">Arundo donax</name>
    <name type="common">Giant reed</name>
    <name type="synonym">Donax arundinaceus</name>
    <dbReference type="NCBI Taxonomy" id="35708"/>
    <lineage>
        <taxon>Eukaryota</taxon>
        <taxon>Viridiplantae</taxon>
        <taxon>Streptophyta</taxon>
        <taxon>Embryophyta</taxon>
        <taxon>Tracheophyta</taxon>
        <taxon>Spermatophyta</taxon>
        <taxon>Magnoliopsida</taxon>
        <taxon>Liliopsida</taxon>
        <taxon>Poales</taxon>
        <taxon>Poaceae</taxon>
        <taxon>PACMAD clade</taxon>
        <taxon>Arundinoideae</taxon>
        <taxon>Arundineae</taxon>
        <taxon>Arundo</taxon>
    </lineage>
</organism>
<dbReference type="AlphaFoldDB" id="A0A0A9CWH7"/>
<sequence>MGAIVDVHRHNKVTNPIFGFIRTNNRNLRSRTLSHQALFSKSWDAPSI</sequence>
<dbReference type="EMBL" id="GBRH01217944">
    <property type="protein sequence ID" value="JAD79951.1"/>
    <property type="molecule type" value="Transcribed_RNA"/>
</dbReference>
<protein>
    <submittedName>
        <fullName evidence="1">Uncharacterized protein</fullName>
    </submittedName>
</protein>
<reference evidence="1" key="2">
    <citation type="journal article" date="2015" name="Data Brief">
        <title>Shoot transcriptome of the giant reed, Arundo donax.</title>
        <authorList>
            <person name="Barrero R.A."/>
            <person name="Guerrero F.D."/>
            <person name="Moolhuijzen P."/>
            <person name="Goolsby J.A."/>
            <person name="Tidwell J."/>
            <person name="Bellgard S.E."/>
            <person name="Bellgard M.I."/>
        </authorList>
    </citation>
    <scope>NUCLEOTIDE SEQUENCE</scope>
    <source>
        <tissue evidence="1">Shoot tissue taken approximately 20 cm above the soil surface</tissue>
    </source>
</reference>